<dbReference type="InterPro" id="IPR002469">
    <property type="entry name" value="Peptidase_S9B_N"/>
</dbReference>
<organism evidence="4 5">
    <name type="scientific">Haliscomenobacter hydrossis (strain ATCC 27775 / DSM 1100 / LMG 10767 / O)</name>
    <dbReference type="NCBI Taxonomy" id="760192"/>
    <lineage>
        <taxon>Bacteria</taxon>
        <taxon>Pseudomonadati</taxon>
        <taxon>Bacteroidota</taxon>
        <taxon>Saprospiria</taxon>
        <taxon>Saprospirales</taxon>
        <taxon>Haliscomenobacteraceae</taxon>
        <taxon>Haliscomenobacter</taxon>
    </lineage>
</organism>
<keyword evidence="5" id="KW-1185">Reference proteome</keyword>
<evidence type="ECO:0000313" key="5">
    <source>
        <dbReference type="Proteomes" id="UP000008461"/>
    </source>
</evidence>
<evidence type="ECO:0000259" key="2">
    <source>
        <dbReference type="Pfam" id="PF00326"/>
    </source>
</evidence>
<dbReference type="Gene3D" id="2.120.10.30">
    <property type="entry name" value="TolB, C-terminal domain"/>
    <property type="match status" value="1"/>
</dbReference>
<dbReference type="Pfam" id="PF00930">
    <property type="entry name" value="DPPIV_N"/>
    <property type="match status" value="1"/>
</dbReference>
<protein>
    <submittedName>
        <fullName evidence="4">Peptidase S9 prolyl oligopeptidase active site domain protein</fullName>
    </submittedName>
</protein>
<evidence type="ECO:0000313" key="4">
    <source>
        <dbReference type="EMBL" id="AEE52504.1"/>
    </source>
</evidence>
<dbReference type="KEGG" id="hhy:Halhy_4669"/>
<dbReference type="InterPro" id="IPR050278">
    <property type="entry name" value="Serine_Prot_S9B/DPPIV"/>
</dbReference>
<dbReference type="SUPFAM" id="SSF82171">
    <property type="entry name" value="DPP6 N-terminal domain-like"/>
    <property type="match status" value="1"/>
</dbReference>
<evidence type="ECO:0000259" key="3">
    <source>
        <dbReference type="Pfam" id="PF00930"/>
    </source>
</evidence>
<dbReference type="InterPro" id="IPR001375">
    <property type="entry name" value="Peptidase_S9_cat"/>
</dbReference>
<dbReference type="InterPro" id="IPR029058">
    <property type="entry name" value="AB_hydrolase_fold"/>
</dbReference>
<dbReference type="GO" id="GO:0008236">
    <property type="term" value="F:serine-type peptidase activity"/>
    <property type="evidence" value="ECO:0007669"/>
    <property type="project" value="InterPro"/>
</dbReference>
<dbReference type="HOGENOM" id="CLU_019735_0_0_10"/>
<accession>F4KVP7</accession>
<dbReference type="eggNOG" id="COG0823">
    <property type="taxonomic scope" value="Bacteria"/>
</dbReference>
<feature type="domain" description="Peptidase S9 prolyl oligopeptidase catalytic" evidence="2">
    <location>
        <begin position="583"/>
        <end position="779"/>
    </location>
</feature>
<dbReference type="Gene3D" id="3.40.50.1820">
    <property type="entry name" value="alpha/beta hydrolase"/>
    <property type="match status" value="1"/>
</dbReference>
<dbReference type="Pfam" id="PF00326">
    <property type="entry name" value="Peptidase_S9"/>
    <property type="match status" value="1"/>
</dbReference>
<dbReference type="AlphaFoldDB" id="F4KVP7"/>
<dbReference type="STRING" id="760192.Halhy_4669"/>
<dbReference type="InterPro" id="IPR011042">
    <property type="entry name" value="6-blade_b-propeller_TolB-like"/>
</dbReference>
<reference evidence="4 5" key="1">
    <citation type="journal article" date="2011" name="Stand. Genomic Sci.">
        <title>Complete genome sequence of Haliscomenobacter hydrossis type strain (O).</title>
        <authorList>
            <consortium name="US DOE Joint Genome Institute (JGI-PGF)"/>
            <person name="Daligault H."/>
            <person name="Lapidus A."/>
            <person name="Zeytun A."/>
            <person name="Nolan M."/>
            <person name="Lucas S."/>
            <person name="Del Rio T.G."/>
            <person name="Tice H."/>
            <person name="Cheng J.F."/>
            <person name="Tapia R."/>
            <person name="Han C."/>
            <person name="Goodwin L."/>
            <person name="Pitluck S."/>
            <person name="Liolios K."/>
            <person name="Pagani I."/>
            <person name="Ivanova N."/>
            <person name="Huntemann M."/>
            <person name="Mavromatis K."/>
            <person name="Mikhailova N."/>
            <person name="Pati A."/>
            <person name="Chen A."/>
            <person name="Palaniappan K."/>
            <person name="Land M."/>
            <person name="Hauser L."/>
            <person name="Brambilla E.M."/>
            <person name="Rohde M."/>
            <person name="Verbarg S."/>
            <person name="Goker M."/>
            <person name="Bristow J."/>
            <person name="Eisen J.A."/>
            <person name="Markowitz V."/>
            <person name="Hugenholtz P."/>
            <person name="Kyrpides N.C."/>
            <person name="Klenk H.P."/>
            <person name="Woyke T."/>
        </authorList>
    </citation>
    <scope>NUCLEOTIDE SEQUENCE [LARGE SCALE GENOMIC DNA]</scope>
    <source>
        <strain evidence="5">ATCC 27775 / DSM 1100 / LMG 10767 / O</strain>
    </source>
</reference>
<feature type="chain" id="PRO_5003312166" evidence="1">
    <location>
        <begin position="21"/>
        <end position="779"/>
    </location>
</feature>
<dbReference type="SUPFAM" id="SSF53474">
    <property type="entry name" value="alpha/beta-Hydrolases"/>
    <property type="match status" value="1"/>
</dbReference>
<dbReference type="GO" id="GO:0008239">
    <property type="term" value="F:dipeptidyl-peptidase activity"/>
    <property type="evidence" value="ECO:0007669"/>
    <property type="project" value="TreeGrafter"/>
</dbReference>
<evidence type="ECO:0000256" key="1">
    <source>
        <dbReference type="SAM" id="SignalP"/>
    </source>
</evidence>
<dbReference type="GO" id="GO:0006508">
    <property type="term" value="P:proteolysis"/>
    <property type="evidence" value="ECO:0007669"/>
    <property type="project" value="InterPro"/>
</dbReference>
<dbReference type="PANTHER" id="PTHR11731">
    <property type="entry name" value="PROTEASE FAMILY S9B,C DIPEPTIDYL-PEPTIDASE IV-RELATED"/>
    <property type="match status" value="1"/>
</dbReference>
<dbReference type="Gene3D" id="2.140.10.30">
    <property type="entry name" value="Dipeptidylpeptidase IV, N-terminal domain"/>
    <property type="match status" value="1"/>
</dbReference>
<dbReference type="RefSeq" id="WP_013767042.1">
    <property type="nucleotide sequence ID" value="NC_015510.1"/>
</dbReference>
<keyword evidence="1" id="KW-0732">Signal</keyword>
<dbReference type="PANTHER" id="PTHR11731:SF193">
    <property type="entry name" value="DIPEPTIDYL PEPTIDASE 9"/>
    <property type="match status" value="1"/>
</dbReference>
<dbReference type="eggNOG" id="COG1506">
    <property type="taxonomic scope" value="Bacteria"/>
</dbReference>
<name>F4KVP7_HALH1</name>
<dbReference type="Proteomes" id="UP000008461">
    <property type="component" value="Chromosome"/>
</dbReference>
<dbReference type="OrthoDB" id="9812921at2"/>
<proteinExistence type="predicted"/>
<reference key="2">
    <citation type="submission" date="2011-04" db="EMBL/GenBank/DDBJ databases">
        <title>Complete sequence of chromosome of Haliscomenobacter hydrossis DSM 1100.</title>
        <authorList>
            <consortium name="US DOE Joint Genome Institute (JGI-PGF)"/>
            <person name="Lucas S."/>
            <person name="Han J."/>
            <person name="Lapidus A."/>
            <person name="Bruce D."/>
            <person name="Goodwin L."/>
            <person name="Pitluck S."/>
            <person name="Peters L."/>
            <person name="Kyrpides N."/>
            <person name="Mavromatis K."/>
            <person name="Ivanova N."/>
            <person name="Ovchinnikova G."/>
            <person name="Pagani I."/>
            <person name="Daligault H."/>
            <person name="Detter J.C."/>
            <person name="Han C."/>
            <person name="Land M."/>
            <person name="Hauser L."/>
            <person name="Markowitz V."/>
            <person name="Cheng J.-F."/>
            <person name="Hugenholtz P."/>
            <person name="Woyke T."/>
            <person name="Wu D."/>
            <person name="Verbarg S."/>
            <person name="Frueling A."/>
            <person name="Brambilla E."/>
            <person name="Klenk H.-P."/>
            <person name="Eisen J.A."/>
        </authorList>
    </citation>
    <scope>NUCLEOTIDE SEQUENCE</scope>
    <source>
        <strain>DSM 1100</strain>
    </source>
</reference>
<dbReference type="EMBL" id="CP002691">
    <property type="protein sequence ID" value="AEE52504.1"/>
    <property type="molecule type" value="Genomic_DNA"/>
</dbReference>
<gene>
    <name evidence="4" type="ordered locus">Halhy_4669</name>
</gene>
<feature type="domain" description="Dipeptidylpeptidase IV N-terminal" evidence="3">
    <location>
        <begin position="106"/>
        <end position="494"/>
    </location>
</feature>
<sequence>MKRTITTLLLGICGLFTALAQAPSALNIDQIMLGDRFTGFSPENVFWGEDNKTIYFNWNPTMDTLAALYKVILPTGKPEKVSLEEQRNLIGGGVYSRDFSRKVFSRSGDVFLLEVATGKVQQITNTLDNEGSPRFTGDEKGLTWVSNNNLYLWDSATGSITQLTNFKGGQATRPAAKPLEYEEWLKEDQMDMFEVLRWRKGQRDARERQTKALQVKRPKEINYGTKFLSGLQASPDLRFVTFRYTKRAESKSTDVPNYVTESGYTTDLTARSKVGTPQDTYEFGIYDRNRDTFYMVDTKKLEGIYDKPTFLKDYHKGDKPYNPKYDKPREVSIGGSVFSDDGKAVVSIRALDNKDRWIVLLDLVTGQMKQLDRQHDEAWIGGGGMGWLPDNEHLWFQSEATGYSHLYTINVNTGVKKALTNGSFEVLETNLSRDGKTFYLTASAEGPHERHFYRLPIAGGKLEKITTLKGGNEVSLSPDESTLAIRYSYSNQPWELYWMPNRSGAAPLQLTTSTSAAFKTYPWRTPEIVWFTARDGVKVPARLYKPNKAAPSRPAVIFVHGAGYLQNVHHWWSSYSREYMFHNFLADRGYTVLDIDYRGSAGYGRDWRTGIYRHMGGKDLDDHVDGAKYLVSTHKVNPQNIGIYGGSYGGFITLMAMFTAPETFKSGAGLRSVTDWAHYNHGYTANILNTPVEDSIAYRRSSPIYFAEGLKGNLLMLHGMVDVNVHFQDVVRLSQRLIELKKDKWDLAVFPLEDHGFVEPSSWADEYKRIFKLFEETLK</sequence>
<feature type="signal peptide" evidence="1">
    <location>
        <begin position="1"/>
        <end position="20"/>
    </location>
</feature>